<proteinExistence type="predicted"/>
<keyword evidence="3" id="KW-1185">Reference proteome</keyword>
<dbReference type="SMART" id="SM00065">
    <property type="entry name" value="GAF"/>
    <property type="match status" value="1"/>
</dbReference>
<dbReference type="InterPro" id="IPR029016">
    <property type="entry name" value="GAF-like_dom_sf"/>
</dbReference>
<reference evidence="2 3" key="1">
    <citation type="submission" date="2023-11" db="EMBL/GenBank/DDBJ databases">
        <title>Coraliomargarita sp. nov., isolated from marine algae.</title>
        <authorList>
            <person name="Lee J.K."/>
            <person name="Baek J.H."/>
            <person name="Kim J.M."/>
            <person name="Choi D.G."/>
            <person name="Jeon C.O."/>
        </authorList>
    </citation>
    <scope>NUCLEOTIDE SEQUENCE [LARGE SCALE GENOMIC DNA]</scope>
    <source>
        <strain evidence="2 3">J2-16</strain>
    </source>
</reference>
<dbReference type="EMBL" id="CP138858">
    <property type="protein sequence ID" value="WPJ95806.1"/>
    <property type="molecule type" value="Genomic_DNA"/>
</dbReference>
<organism evidence="2 3">
    <name type="scientific">Coraliomargarita algicola</name>
    <dbReference type="NCBI Taxonomy" id="3092156"/>
    <lineage>
        <taxon>Bacteria</taxon>
        <taxon>Pseudomonadati</taxon>
        <taxon>Verrucomicrobiota</taxon>
        <taxon>Opitutia</taxon>
        <taxon>Puniceicoccales</taxon>
        <taxon>Coraliomargaritaceae</taxon>
        <taxon>Coraliomargarita</taxon>
    </lineage>
</organism>
<name>A0ABZ0RK63_9BACT</name>
<dbReference type="Proteomes" id="UP001324993">
    <property type="component" value="Chromosome"/>
</dbReference>
<dbReference type="Gene3D" id="3.30.450.40">
    <property type="match status" value="1"/>
</dbReference>
<accession>A0ABZ0RK63</accession>
<sequence length="165" mass="18224">MLHQKLRISCHRILDAGVKQLDVPIGIVSHIYNGLYRVIAINSEMGELVENAVFPLEKTYCRDVYQSGKAMALTDIDHVPGLRLHPLYLSLPLEAYIGAPIIRKDSVWGTVNFSSSKLHDAFTEQDLAYVESCARQVSELLADMDAPMVGDVGTFAPFGPDAHRG</sequence>
<protein>
    <submittedName>
        <fullName evidence="2">GAF domain-containing protein</fullName>
    </submittedName>
</protein>
<evidence type="ECO:0000313" key="2">
    <source>
        <dbReference type="EMBL" id="WPJ95806.1"/>
    </source>
</evidence>
<gene>
    <name evidence="2" type="ORF">SH580_20515</name>
</gene>
<evidence type="ECO:0000259" key="1">
    <source>
        <dbReference type="SMART" id="SM00065"/>
    </source>
</evidence>
<feature type="domain" description="GAF" evidence="1">
    <location>
        <begin position="5"/>
        <end position="151"/>
    </location>
</feature>
<dbReference type="SUPFAM" id="SSF55781">
    <property type="entry name" value="GAF domain-like"/>
    <property type="match status" value="1"/>
</dbReference>
<dbReference type="InterPro" id="IPR003018">
    <property type="entry name" value="GAF"/>
</dbReference>
<dbReference type="RefSeq" id="WP_319832683.1">
    <property type="nucleotide sequence ID" value="NZ_CP138858.1"/>
</dbReference>
<dbReference type="Pfam" id="PF01590">
    <property type="entry name" value="GAF"/>
    <property type="match status" value="1"/>
</dbReference>
<evidence type="ECO:0000313" key="3">
    <source>
        <dbReference type="Proteomes" id="UP001324993"/>
    </source>
</evidence>